<feature type="compositionally biased region" description="Basic residues" evidence="1">
    <location>
        <begin position="53"/>
        <end position="66"/>
    </location>
</feature>
<protein>
    <submittedName>
        <fullName evidence="2">Uncharacterized protein</fullName>
    </submittedName>
</protein>
<accession>A0A7S3GFQ6</accession>
<feature type="region of interest" description="Disordered" evidence="1">
    <location>
        <begin position="53"/>
        <end position="161"/>
    </location>
</feature>
<gene>
    <name evidence="2" type="ORF">PBIL07802_LOCUS27263</name>
</gene>
<feature type="region of interest" description="Disordered" evidence="1">
    <location>
        <begin position="177"/>
        <end position="248"/>
    </location>
</feature>
<organism evidence="2">
    <name type="scientific">Palpitomonas bilix</name>
    <dbReference type="NCBI Taxonomy" id="652834"/>
    <lineage>
        <taxon>Eukaryota</taxon>
        <taxon>Eukaryota incertae sedis</taxon>
    </lineage>
</organism>
<dbReference type="EMBL" id="HBIB01041667">
    <property type="protein sequence ID" value="CAE0264929.1"/>
    <property type="molecule type" value="Transcribed_RNA"/>
</dbReference>
<feature type="compositionally biased region" description="Basic and acidic residues" evidence="1">
    <location>
        <begin position="230"/>
        <end position="248"/>
    </location>
</feature>
<sequence length="248" mass="27475">MASLPFLSHAQPPLPFGSGTGFCAQRSIPSRVSMRSFMCRTWKWMSLPLFKSHRRKAARRARKGARKSGSLVRTASSSPPPSLFRRLNRSGAASLPKTKRTTHHHTDTHDQQGVSSPSKQVTRHKTGRQGPRTVKGLVSQPSTSETLEDANTYDTSRNQHSNTCDTFQWLTDMVAEAGNSNQGGEGESLFSGPLSPILRNDPSSSFHMFPPTPPGGWDLLEDSVFSVGQERQEKQEGKEKEKEEDNQN</sequence>
<evidence type="ECO:0000256" key="1">
    <source>
        <dbReference type="SAM" id="MobiDB-lite"/>
    </source>
</evidence>
<feature type="compositionally biased region" description="Polar residues" evidence="1">
    <location>
        <begin position="152"/>
        <end position="161"/>
    </location>
</feature>
<dbReference type="AlphaFoldDB" id="A0A7S3GFQ6"/>
<proteinExistence type="predicted"/>
<reference evidence="2" key="1">
    <citation type="submission" date="2021-01" db="EMBL/GenBank/DDBJ databases">
        <authorList>
            <person name="Corre E."/>
            <person name="Pelletier E."/>
            <person name="Niang G."/>
            <person name="Scheremetjew M."/>
            <person name="Finn R."/>
            <person name="Kale V."/>
            <person name="Holt S."/>
            <person name="Cochrane G."/>
            <person name="Meng A."/>
            <person name="Brown T."/>
            <person name="Cohen L."/>
        </authorList>
    </citation>
    <scope>NUCLEOTIDE SEQUENCE</scope>
    <source>
        <strain evidence="2">NIES-2562</strain>
    </source>
</reference>
<feature type="compositionally biased region" description="Polar residues" evidence="1">
    <location>
        <begin position="111"/>
        <end position="120"/>
    </location>
</feature>
<evidence type="ECO:0000313" key="2">
    <source>
        <dbReference type="EMBL" id="CAE0264929.1"/>
    </source>
</evidence>
<name>A0A7S3GFQ6_9EUKA</name>